<accession>A0AAD5CM61</accession>
<evidence type="ECO:0000313" key="8">
    <source>
        <dbReference type="EMBL" id="KAI7743149.1"/>
    </source>
</evidence>
<comment type="subcellular location">
    <subcellularLocation>
        <location evidence="1 6">Membrane</location>
        <topology evidence="1 6">Multi-pass membrane protein</topology>
    </subcellularLocation>
</comment>
<sequence length="378" mass="40675">MNFETLKPYLYVTFLQFGNAGLVIIAKAALNHGMNHYTFATYRNLIAALVIAPFALIFERKGRPKVTFSIFLKIMLLGFLEPVIDQNLYYAGMKYTTATFAVAMTNIIPAMTFLMAWVCRLEKVNIKKVHSIGKIVGTLVTVGGAMIMTIVAGPTIGLPWTKGSTTAHQQQSATHVSPGDNIKGSMMVIAGCLSWSCFYIVQAITLKSYPAELSLTTLICAAGALQGGIVTVIAEKGNNEAWKLQLDAGLVTMVYGGVICSGLGYYLSGIVMKAKGPVFVTSFNPLCMVIVAVLGSIVLAECLNLGRVVGAVVIVIGLYLVIWGKSKDETQSTSKCDPDELLPIDHQQIPMTICGTRFGKQDNDSISIAITPTKVNGK</sequence>
<comment type="caution">
    <text evidence="8">The sequence shown here is derived from an EMBL/GenBank/DDBJ whole genome shotgun (WGS) entry which is preliminary data.</text>
</comment>
<dbReference type="InterPro" id="IPR000620">
    <property type="entry name" value="EamA_dom"/>
</dbReference>
<evidence type="ECO:0000256" key="3">
    <source>
        <dbReference type="ARBA" id="ARBA00022692"/>
    </source>
</evidence>
<keyword evidence="4 6" id="KW-1133">Transmembrane helix</keyword>
<evidence type="ECO:0000259" key="7">
    <source>
        <dbReference type="Pfam" id="PF00892"/>
    </source>
</evidence>
<feature type="transmembrane region" description="Helical" evidence="6">
    <location>
        <begin position="70"/>
        <end position="92"/>
    </location>
</feature>
<dbReference type="Proteomes" id="UP001206925">
    <property type="component" value="Unassembled WGS sequence"/>
</dbReference>
<evidence type="ECO:0000256" key="4">
    <source>
        <dbReference type="ARBA" id="ARBA00022989"/>
    </source>
</evidence>
<dbReference type="SUPFAM" id="SSF103481">
    <property type="entry name" value="Multidrug resistance efflux transporter EmrE"/>
    <property type="match status" value="2"/>
</dbReference>
<feature type="transmembrane region" description="Helical" evidence="6">
    <location>
        <begin position="131"/>
        <end position="152"/>
    </location>
</feature>
<dbReference type="PANTHER" id="PTHR31218">
    <property type="entry name" value="WAT1-RELATED PROTEIN"/>
    <property type="match status" value="1"/>
</dbReference>
<evidence type="ECO:0000256" key="1">
    <source>
        <dbReference type="ARBA" id="ARBA00004141"/>
    </source>
</evidence>
<dbReference type="GO" id="GO:0022857">
    <property type="term" value="F:transmembrane transporter activity"/>
    <property type="evidence" value="ECO:0007669"/>
    <property type="project" value="InterPro"/>
</dbReference>
<keyword evidence="9" id="KW-1185">Reference proteome</keyword>
<comment type="similarity">
    <text evidence="2 6">Belongs to the drug/metabolite transporter (DMT) superfamily. Plant drug/metabolite exporter (P-DME) (TC 2.A.7.4) family.</text>
</comment>
<dbReference type="EMBL" id="JAMZMK010007803">
    <property type="protein sequence ID" value="KAI7743149.1"/>
    <property type="molecule type" value="Genomic_DNA"/>
</dbReference>
<feature type="domain" description="EamA" evidence="7">
    <location>
        <begin position="183"/>
        <end position="322"/>
    </location>
</feature>
<organism evidence="8 9">
    <name type="scientific">Ambrosia artemisiifolia</name>
    <name type="common">Common ragweed</name>
    <dbReference type="NCBI Taxonomy" id="4212"/>
    <lineage>
        <taxon>Eukaryota</taxon>
        <taxon>Viridiplantae</taxon>
        <taxon>Streptophyta</taxon>
        <taxon>Embryophyta</taxon>
        <taxon>Tracheophyta</taxon>
        <taxon>Spermatophyta</taxon>
        <taxon>Magnoliopsida</taxon>
        <taxon>eudicotyledons</taxon>
        <taxon>Gunneridae</taxon>
        <taxon>Pentapetalae</taxon>
        <taxon>asterids</taxon>
        <taxon>campanulids</taxon>
        <taxon>Asterales</taxon>
        <taxon>Asteraceae</taxon>
        <taxon>Asteroideae</taxon>
        <taxon>Heliantheae alliance</taxon>
        <taxon>Heliantheae</taxon>
        <taxon>Ambrosia</taxon>
    </lineage>
</organism>
<feature type="transmembrane region" description="Helical" evidence="6">
    <location>
        <begin position="182"/>
        <end position="201"/>
    </location>
</feature>
<feature type="transmembrane region" description="Helical" evidence="6">
    <location>
        <begin position="9"/>
        <end position="30"/>
    </location>
</feature>
<dbReference type="Pfam" id="PF00892">
    <property type="entry name" value="EamA"/>
    <property type="match status" value="2"/>
</dbReference>
<feature type="transmembrane region" description="Helical" evidence="6">
    <location>
        <begin position="213"/>
        <end position="234"/>
    </location>
</feature>
<keyword evidence="3 6" id="KW-0812">Transmembrane</keyword>
<evidence type="ECO:0000313" key="9">
    <source>
        <dbReference type="Proteomes" id="UP001206925"/>
    </source>
</evidence>
<evidence type="ECO:0000256" key="6">
    <source>
        <dbReference type="RuleBase" id="RU363077"/>
    </source>
</evidence>
<dbReference type="AlphaFoldDB" id="A0AAD5CM61"/>
<dbReference type="InterPro" id="IPR030184">
    <property type="entry name" value="WAT1-related"/>
</dbReference>
<feature type="transmembrane region" description="Helical" evidence="6">
    <location>
        <begin position="42"/>
        <end position="58"/>
    </location>
</feature>
<evidence type="ECO:0000256" key="5">
    <source>
        <dbReference type="ARBA" id="ARBA00023136"/>
    </source>
</evidence>
<dbReference type="InterPro" id="IPR037185">
    <property type="entry name" value="EmrE-like"/>
</dbReference>
<keyword evidence="5 6" id="KW-0472">Membrane</keyword>
<reference evidence="8" key="1">
    <citation type="submission" date="2022-06" db="EMBL/GenBank/DDBJ databases">
        <title>Uncovering the hologenomic basis of an extraordinary plant invasion.</title>
        <authorList>
            <person name="Bieker V.C."/>
            <person name="Martin M.D."/>
            <person name="Gilbert T."/>
            <person name="Hodgins K."/>
            <person name="Battlay P."/>
            <person name="Petersen B."/>
            <person name="Wilson J."/>
        </authorList>
    </citation>
    <scope>NUCLEOTIDE SEQUENCE</scope>
    <source>
        <strain evidence="8">AA19_3_7</strain>
        <tissue evidence="8">Leaf</tissue>
    </source>
</reference>
<protein>
    <recommendedName>
        <fullName evidence="6">WAT1-related protein</fullName>
    </recommendedName>
</protein>
<feature type="transmembrane region" description="Helical" evidence="6">
    <location>
        <begin position="246"/>
        <end position="266"/>
    </location>
</feature>
<feature type="transmembrane region" description="Helical" evidence="6">
    <location>
        <begin position="305"/>
        <end position="324"/>
    </location>
</feature>
<proteinExistence type="inferred from homology"/>
<feature type="transmembrane region" description="Helical" evidence="6">
    <location>
        <begin position="278"/>
        <end position="299"/>
    </location>
</feature>
<dbReference type="GO" id="GO:0016020">
    <property type="term" value="C:membrane"/>
    <property type="evidence" value="ECO:0007669"/>
    <property type="project" value="UniProtKB-SubCell"/>
</dbReference>
<evidence type="ECO:0000256" key="2">
    <source>
        <dbReference type="ARBA" id="ARBA00007635"/>
    </source>
</evidence>
<name>A0AAD5CM61_AMBAR</name>
<feature type="domain" description="EamA" evidence="7">
    <location>
        <begin position="19"/>
        <end position="140"/>
    </location>
</feature>
<gene>
    <name evidence="8" type="ORF">M8C21_028291</name>
</gene>
<feature type="transmembrane region" description="Helical" evidence="6">
    <location>
        <begin position="98"/>
        <end position="119"/>
    </location>
</feature>